<keyword evidence="2" id="KW-0472">Membrane</keyword>
<dbReference type="VEuPathDB" id="AmoebaDB:ACA1_094050"/>
<evidence type="ECO:0000256" key="2">
    <source>
        <dbReference type="SAM" id="Phobius"/>
    </source>
</evidence>
<dbReference type="KEGG" id="acan:ACA1_094050"/>
<keyword evidence="4" id="KW-1185">Reference proteome</keyword>
<evidence type="ECO:0000256" key="1">
    <source>
        <dbReference type="SAM" id="MobiDB-lite"/>
    </source>
</evidence>
<dbReference type="Proteomes" id="UP000011083">
    <property type="component" value="Unassembled WGS sequence"/>
</dbReference>
<evidence type="ECO:0008006" key="5">
    <source>
        <dbReference type="Google" id="ProtNLM"/>
    </source>
</evidence>
<gene>
    <name evidence="3" type="ORF">ACA1_094050</name>
</gene>
<dbReference type="EMBL" id="KB008103">
    <property type="protein sequence ID" value="ELR12848.1"/>
    <property type="molecule type" value="Genomic_DNA"/>
</dbReference>
<reference evidence="3 4" key="1">
    <citation type="journal article" date="2013" name="Genome Biol.">
        <title>Genome of Acanthamoeba castellanii highlights extensive lateral gene transfer and early evolution of tyrosine kinase signaling.</title>
        <authorList>
            <person name="Clarke M."/>
            <person name="Lohan A.J."/>
            <person name="Liu B."/>
            <person name="Lagkouvardos I."/>
            <person name="Roy S."/>
            <person name="Zafar N."/>
            <person name="Bertelli C."/>
            <person name="Schilde C."/>
            <person name="Kianianmomeni A."/>
            <person name="Burglin T.R."/>
            <person name="Frech C."/>
            <person name="Turcotte B."/>
            <person name="Kopec K.O."/>
            <person name="Synnott J.M."/>
            <person name="Choo C."/>
            <person name="Paponov I."/>
            <person name="Finkler A."/>
            <person name="Soon Heng Tan C."/>
            <person name="Hutchins A.P."/>
            <person name="Weinmeier T."/>
            <person name="Rattei T."/>
            <person name="Chu J.S."/>
            <person name="Gimenez G."/>
            <person name="Irimia M."/>
            <person name="Rigden D.J."/>
            <person name="Fitzpatrick D.A."/>
            <person name="Lorenzo-Morales J."/>
            <person name="Bateman A."/>
            <person name="Chiu C.H."/>
            <person name="Tang P."/>
            <person name="Hegemann P."/>
            <person name="Fromm H."/>
            <person name="Raoult D."/>
            <person name="Greub G."/>
            <person name="Miranda-Saavedra D."/>
            <person name="Chen N."/>
            <person name="Nash P."/>
            <person name="Ginger M.L."/>
            <person name="Horn M."/>
            <person name="Schaap P."/>
            <person name="Caler L."/>
            <person name="Loftus B."/>
        </authorList>
    </citation>
    <scope>NUCLEOTIDE SEQUENCE [LARGE SCALE GENOMIC DNA]</scope>
    <source>
        <strain evidence="3 4">Neff</strain>
    </source>
</reference>
<dbReference type="RefSeq" id="XP_004334861.1">
    <property type="nucleotide sequence ID" value="XM_004334813.1"/>
</dbReference>
<keyword evidence="2" id="KW-1133">Transmembrane helix</keyword>
<evidence type="ECO:0000313" key="4">
    <source>
        <dbReference type="Proteomes" id="UP000011083"/>
    </source>
</evidence>
<protein>
    <recommendedName>
        <fullName evidence="5">Transmembrane protein</fullName>
    </recommendedName>
</protein>
<dbReference type="GeneID" id="14913391"/>
<feature type="transmembrane region" description="Helical" evidence="2">
    <location>
        <begin position="24"/>
        <end position="43"/>
    </location>
</feature>
<feature type="region of interest" description="Disordered" evidence="1">
    <location>
        <begin position="81"/>
        <end position="140"/>
    </location>
</feature>
<organism evidence="3 4">
    <name type="scientific">Acanthamoeba castellanii (strain ATCC 30010 / Neff)</name>
    <dbReference type="NCBI Taxonomy" id="1257118"/>
    <lineage>
        <taxon>Eukaryota</taxon>
        <taxon>Amoebozoa</taxon>
        <taxon>Discosea</taxon>
        <taxon>Longamoebia</taxon>
        <taxon>Centramoebida</taxon>
        <taxon>Acanthamoebidae</taxon>
        <taxon>Acanthamoeba</taxon>
    </lineage>
</organism>
<keyword evidence="2" id="KW-0812">Transmembrane</keyword>
<name>L8GJB5_ACACF</name>
<accession>L8GJB5</accession>
<feature type="compositionally biased region" description="Basic and acidic residues" evidence="1">
    <location>
        <begin position="81"/>
        <end position="94"/>
    </location>
</feature>
<evidence type="ECO:0000313" key="3">
    <source>
        <dbReference type="EMBL" id="ELR12848.1"/>
    </source>
</evidence>
<proteinExistence type="predicted"/>
<sequence length="140" mass="15588">MNDPGGLVTSTTQTVHQFVTQNYAFLWVALFVVVVLVIAWPHVRQALIDYRNQIVYPAPRIPEADNEEGLRLARLAQQERLKEASKEAKEQEKLKPKKKPQKLRPNTDDYPLSPWSSSSGGGGGGRNVRFFKAPACNTGG</sequence>
<dbReference type="AlphaFoldDB" id="L8GJB5"/>